<dbReference type="Proteomes" id="UP001472677">
    <property type="component" value="Unassembled WGS sequence"/>
</dbReference>
<accession>A0ABR2D6W2</accession>
<evidence type="ECO:0000313" key="2">
    <source>
        <dbReference type="Proteomes" id="UP001472677"/>
    </source>
</evidence>
<protein>
    <submittedName>
        <fullName evidence="1">Uncharacterized protein</fullName>
    </submittedName>
</protein>
<organism evidence="1 2">
    <name type="scientific">Hibiscus sabdariffa</name>
    <name type="common">roselle</name>
    <dbReference type="NCBI Taxonomy" id="183260"/>
    <lineage>
        <taxon>Eukaryota</taxon>
        <taxon>Viridiplantae</taxon>
        <taxon>Streptophyta</taxon>
        <taxon>Embryophyta</taxon>
        <taxon>Tracheophyta</taxon>
        <taxon>Spermatophyta</taxon>
        <taxon>Magnoliopsida</taxon>
        <taxon>eudicotyledons</taxon>
        <taxon>Gunneridae</taxon>
        <taxon>Pentapetalae</taxon>
        <taxon>rosids</taxon>
        <taxon>malvids</taxon>
        <taxon>Malvales</taxon>
        <taxon>Malvaceae</taxon>
        <taxon>Malvoideae</taxon>
        <taxon>Hibiscus</taxon>
    </lineage>
</organism>
<comment type="caution">
    <text evidence="1">The sequence shown here is derived from an EMBL/GenBank/DDBJ whole genome shotgun (WGS) entry which is preliminary data.</text>
</comment>
<reference evidence="1 2" key="1">
    <citation type="journal article" date="2024" name="G3 (Bethesda)">
        <title>Genome assembly of Hibiscus sabdariffa L. provides insights into metabolisms of medicinal natural products.</title>
        <authorList>
            <person name="Kim T."/>
        </authorList>
    </citation>
    <scope>NUCLEOTIDE SEQUENCE [LARGE SCALE GENOMIC DNA]</scope>
    <source>
        <strain evidence="1">TK-2024</strain>
        <tissue evidence="1">Old leaves</tissue>
    </source>
</reference>
<sequence length="205" mass="22733">MTEIIETYKANTRMMKQNREMLQEILRQVKLLSAHLGIVDEGEIRNDGKDWTKQDKPEHHVFDKLSTPVVTGIVDGTIQDRIGGSIDVPVIINSIDSSHDLVIAADINASDLILGVFTECGVVCDEDSSIMVTGHIASDDYNKSDLSLESKKITTPVFFRDIGHLLKYGSAMFLVSIVQGSNITAYVLAKQGFARFSEFVWVAKE</sequence>
<evidence type="ECO:0000313" key="1">
    <source>
        <dbReference type="EMBL" id="KAK8531747.1"/>
    </source>
</evidence>
<proteinExistence type="predicted"/>
<dbReference type="EMBL" id="JBBPBM010000034">
    <property type="protein sequence ID" value="KAK8531747.1"/>
    <property type="molecule type" value="Genomic_DNA"/>
</dbReference>
<gene>
    <name evidence="1" type="ORF">V6N12_053210</name>
</gene>
<keyword evidence="2" id="KW-1185">Reference proteome</keyword>
<name>A0ABR2D6W2_9ROSI</name>